<reference evidence="1" key="2">
    <citation type="journal article" date="2015" name="Data Brief">
        <title>Shoot transcriptome of the giant reed, Arundo donax.</title>
        <authorList>
            <person name="Barrero R.A."/>
            <person name="Guerrero F.D."/>
            <person name="Moolhuijzen P."/>
            <person name="Goolsby J.A."/>
            <person name="Tidwell J."/>
            <person name="Bellgard S.E."/>
            <person name="Bellgard M.I."/>
        </authorList>
    </citation>
    <scope>NUCLEOTIDE SEQUENCE</scope>
    <source>
        <tissue evidence="1">Shoot tissue taken approximately 20 cm above the soil surface</tissue>
    </source>
</reference>
<dbReference type="AlphaFoldDB" id="A0A0A9GN05"/>
<reference evidence="1" key="1">
    <citation type="submission" date="2014-09" db="EMBL/GenBank/DDBJ databases">
        <authorList>
            <person name="Magalhaes I.L.F."/>
            <person name="Oliveira U."/>
            <person name="Santos F.R."/>
            <person name="Vidigal T.H.D.A."/>
            <person name="Brescovit A.D."/>
            <person name="Santos A.J."/>
        </authorList>
    </citation>
    <scope>NUCLEOTIDE SEQUENCE</scope>
    <source>
        <tissue evidence="1">Shoot tissue taken approximately 20 cm above the soil surface</tissue>
    </source>
</reference>
<protein>
    <submittedName>
        <fullName evidence="1">Uncharacterized protein</fullName>
    </submittedName>
</protein>
<evidence type="ECO:0000313" key="1">
    <source>
        <dbReference type="EMBL" id="JAE23931.1"/>
    </source>
</evidence>
<sequence>MSSLIILFIFTQILKQDK</sequence>
<dbReference type="EMBL" id="GBRH01173965">
    <property type="protein sequence ID" value="JAE23931.1"/>
    <property type="molecule type" value="Transcribed_RNA"/>
</dbReference>
<accession>A0A0A9GN05</accession>
<proteinExistence type="predicted"/>
<organism evidence="1">
    <name type="scientific">Arundo donax</name>
    <name type="common">Giant reed</name>
    <name type="synonym">Donax arundinaceus</name>
    <dbReference type="NCBI Taxonomy" id="35708"/>
    <lineage>
        <taxon>Eukaryota</taxon>
        <taxon>Viridiplantae</taxon>
        <taxon>Streptophyta</taxon>
        <taxon>Embryophyta</taxon>
        <taxon>Tracheophyta</taxon>
        <taxon>Spermatophyta</taxon>
        <taxon>Magnoliopsida</taxon>
        <taxon>Liliopsida</taxon>
        <taxon>Poales</taxon>
        <taxon>Poaceae</taxon>
        <taxon>PACMAD clade</taxon>
        <taxon>Arundinoideae</taxon>
        <taxon>Arundineae</taxon>
        <taxon>Arundo</taxon>
    </lineage>
</organism>
<name>A0A0A9GN05_ARUDO</name>